<organism evidence="1 2">
    <name type="scientific">Forsythia ovata</name>
    <dbReference type="NCBI Taxonomy" id="205694"/>
    <lineage>
        <taxon>Eukaryota</taxon>
        <taxon>Viridiplantae</taxon>
        <taxon>Streptophyta</taxon>
        <taxon>Embryophyta</taxon>
        <taxon>Tracheophyta</taxon>
        <taxon>Spermatophyta</taxon>
        <taxon>Magnoliopsida</taxon>
        <taxon>eudicotyledons</taxon>
        <taxon>Gunneridae</taxon>
        <taxon>Pentapetalae</taxon>
        <taxon>asterids</taxon>
        <taxon>lamiids</taxon>
        <taxon>Lamiales</taxon>
        <taxon>Oleaceae</taxon>
        <taxon>Forsythieae</taxon>
        <taxon>Forsythia</taxon>
    </lineage>
</organism>
<protein>
    <submittedName>
        <fullName evidence="1">Uncharacterized protein</fullName>
    </submittedName>
</protein>
<dbReference type="AlphaFoldDB" id="A0ABD1QAQ0"/>
<keyword evidence="2" id="KW-1185">Reference proteome</keyword>
<dbReference type="Proteomes" id="UP001604277">
    <property type="component" value="Unassembled WGS sequence"/>
</dbReference>
<comment type="caution">
    <text evidence="1">The sequence shown here is derived from an EMBL/GenBank/DDBJ whole genome shotgun (WGS) entry which is preliminary data.</text>
</comment>
<reference evidence="2" key="1">
    <citation type="submission" date="2024-07" db="EMBL/GenBank/DDBJ databases">
        <title>Two chromosome-level genome assemblies of Korean endemic species Abeliophyllum distichum and Forsythia ovata (Oleaceae).</title>
        <authorList>
            <person name="Jang H."/>
        </authorList>
    </citation>
    <scope>NUCLEOTIDE SEQUENCE [LARGE SCALE GENOMIC DNA]</scope>
</reference>
<sequence>MTLTCEKKFIPDSSLVFKRGHGLDGRRQRVVGCERRKRRTETMSAGQEKTETVMAGWWFHGVGVSLAKGVVVPRRPGAHNLCSNITGNKVLHLLSAKKLMQDRNNLEARMLNAYTPLFLPNYKISIIRHNLPGCIKNHTQDSDPILQRVE</sequence>
<evidence type="ECO:0000313" key="2">
    <source>
        <dbReference type="Proteomes" id="UP001604277"/>
    </source>
</evidence>
<evidence type="ECO:0000313" key="1">
    <source>
        <dbReference type="EMBL" id="KAL2473262.1"/>
    </source>
</evidence>
<proteinExistence type="predicted"/>
<name>A0ABD1QAQ0_9LAMI</name>
<accession>A0ABD1QAQ0</accession>
<dbReference type="EMBL" id="JBFOLJ010000015">
    <property type="protein sequence ID" value="KAL2473262.1"/>
    <property type="molecule type" value="Genomic_DNA"/>
</dbReference>
<gene>
    <name evidence="1" type="ORF">Fot_48998</name>
</gene>